<evidence type="ECO:0000256" key="2">
    <source>
        <dbReference type="ARBA" id="ARBA00023054"/>
    </source>
</evidence>
<evidence type="ECO:0000259" key="7">
    <source>
        <dbReference type="PROSITE" id="PS51841"/>
    </source>
</evidence>
<dbReference type="Pfam" id="PF00932">
    <property type="entry name" value="LTD"/>
    <property type="match status" value="1"/>
</dbReference>
<evidence type="ECO:0000256" key="4">
    <source>
        <dbReference type="RuleBase" id="RU000685"/>
    </source>
</evidence>
<dbReference type="InterPro" id="IPR039008">
    <property type="entry name" value="IF_rod_dom"/>
</dbReference>
<name>Q9XYD8_HIRME</name>
<sequence length="638" mass="71341">MAEEVITKTTRRVYKTEVSGGEGGSSILATTYRPSVTPRNVIIHRSIQAPLGSSMSSSTIRREKTIQYGNAYAISPSSYAPLASSGVSSVKNSREREKKDMQDLNERFASYIEKVRFLEAQNKRLTDELDKLKSRWGKDTTQIKAMFQVELDEARRLLDDGEKEKARLEIKIASLEEINEELAVKLNEALQTNEEQRQKIDRQNQQLSDYEGEISLLRRRVEGLEADKDKDRKTIATLNAALNTARANLDDETLRHIDAENRRQTLEEELEFLKSVHEQELKELAALAYRDTTTENRDFWKNEMGNALREIQEMYDEKLDLMRTEIESSYTLKLQEFRTGATKQNLESTHTKEETKRLKIQVTDLRDKLSDLEGKNLQLVRELENLRRSKEELEREFEHENGELKAEIARLRAELESIIQELQNIMDTKLGLELEIAAYRKLLEGEESRVGLKQLVEMYSGGGGGGVAISGGLSGGLGGGSSYNESYSYSSSNAASASAGGLAGGAFSSGVLSKGEISARTTFQKSAKGTTSIAETSPDGKYVLIENSGRKTESLGGWRLNRVVDDVEVVNFVFPSDLKLNAGEKFKVWGAGQKPINASSNDVEANVDNFGIGSNILTRLYNTLGEERATHVQKTVYG</sequence>
<dbReference type="InterPro" id="IPR036415">
    <property type="entry name" value="Lamin_tail_dom_sf"/>
</dbReference>
<evidence type="ECO:0000259" key="8">
    <source>
        <dbReference type="PROSITE" id="PS51842"/>
    </source>
</evidence>
<dbReference type="GO" id="GO:0051664">
    <property type="term" value="P:nuclear pore localization"/>
    <property type="evidence" value="ECO:0007669"/>
    <property type="project" value="TreeGrafter"/>
</dbReference>
<dbReference type="SUPFAM" id="SSF64593">
    <property type="entry name" value="Intermediate filament protein, coiled coil region"/>
    <property type="match status" value="2"/>
</dbReference>
<dbReference type="EMBL" id="AF101065">
    <property type="protein sequence ID" value="AAD29248.1"/>
    <property type="molecule type" value="mRNA"/>
</dbReference>
<feature type="region of interest" description="Disordered" evidence="6">
    <location>
        <begin position="81"/>
        <end position="101"/>
    </location>
</feature>
<keyword evidence="2 3" id="KW-0175">Coiled coil</keyword>
<dbReference type="InterPro" id="IPR001322">
    <property type="entry name" value="Lamin_tail_dom"/>
</dbReference>
<dbReference type="PROSITE" id="PS00226">
    <property type="entry name" value="IF_ROD_1"/>
    <property type="match status" value="1"/>
</dbReference>
<evidence type="ECO:0000256" key="5">
    <source>
        <dbReference type="SAM" id="Coils"/>
    </source>
</evidence>
<accession>Q9XYD8</accession>
<dbReference type="GO" id="GO:0005200">
    <property type="term" value="F:structural constituent of cytoskeleton"/>
    <property type="evidence" value="ECO:0007669"/>
    <property type="project" value="TreeGrafter"/>
</dbReference>
<dbReference type="PANTHER" id="PTHR45721">
    <property type="entry name" value="LAMIN DM0-RELATED"/>
    <property type="match status" value="1"/>
</dbReference>
<dbReference type="AlphaFoldDB" id="Q9XYD8"/>
<evidence type="ECO:0000256" key="1">
    <source>
        <dbReference type="ARBA" id="ARBA00022754"/>
    </source>
</evidence>
<proteinExistence type="evidence at transcript level"/>
<dbReference type="Gene3D" id="1.20.5.170">
    <property type="match status" value="1"/>
</dbReference>
<evidence type="ECO:0000313" key="9">
    <source>
        <dbReference type="EMBL" id="AAD29248.1"/>
    </source>
</evidence>
<dbReference type="Gene3D" id="2.60.40.1260">
    <property type="entry name" value="Lamin Tail domain"/>
    <property type="match status" value="1"/>
</dbReference>
<dbReference type="SUPFAM" id="SSF74853">
    <property type="entry name" value="Lamin A/C globular tail domain"/>
    <property type="match status" value="1"/>
</dbReference>
<dbReference type="GO" id="GO:0031507">
    <property type="term" value="P:heterochromatin formation"/>
    <property type="evidence" value="ECO:0007669"/>
    <property type="project" value="TreeGrafter"/>
</dbReference>
<dbReference type="Gene3D" id="1.20.5.1160">
    <property type="entry name" value="Vasodilator-stimulated phosphoprotein"/>
    <property type="match status" value="2"/>
</dbReference>
<feature type="coiled-coil region" evidence="5">
    <location>
        <begin position="355"/>
        <end position="428"/>
    </location>
</feature>
<dbReference type="InterPro" id="IPR018039">
    <property type="entry name" value="IF_conserved"/>
</dbReference>
<feature type="domain" description="LTD" evidence="7">
    <location>
        <begin position="519"/>
        <end position="635"/>
    </location>
</feature>
<protein>
    <submittedName>
        <fullName evidence="9">Intermediate filament gliarin</fullName>
    </submittedName>
</protein>
<feature type="compositionally biased region" description="Basic and acidic residues" evidence="6">
    <location>
        <begin position="92"/>
        <end position="101"/>
    </location>
</feature>
<evidence type="ECO:0000256" key="6">
    <source>
        <dbReference type="SAM" id="MobiDB-lite"/>
    </source>
</evidence>
<reference evidence="9" key="1">
    <citation type="journal article" date="1999" name="J. Neurobiol.">
        <title>Gliarin and macrolin, two novel intermediate filament proteins specifically expressed in sets and subsets of glial cells in leech central nervous system.</title>
        <authorList>
            <person name="Xu Y."/>
            <person name="Bolton B."/>
            <person name="Zipser B."/>
            <person name="Jellies J."/>
            <person name="Johansen K.M."/>
            <person name="Johansen J."/>
        </authorList>
    </citation>
    <scope>NUCLEOTIDE SEQUENCE</scope>
</reference>
<dbReference type="GO" id="GO:0090435">
    <property type="term" value="P:protein localization to nuclear envelope"/>
    <property type="evidence" value="ECO:0007669"/>
    <property type="project" value="TreeGrafter"/>
</dbReference>
<dbReference type="Pfam" id="PF00038">
    <property type="entry name" value="Filament"/>
    <property type="match status" value="1"/>
</dbReference>
<keyword evidence="1 3" id="KW-0403">Intermediate filament</keyword>
<dbReference type="GO" id="GO:0005652">
    <property type="term" value="C:nuclear lamina"/>
    <property type="evidence" value="ECO:0007669"/>
    <property type="project" value="TreeGrafter"/>
</dbReference>
<dbReference type="SMART" id="SM01391">
    <property type="entry name" value="Filament"/>
    <property type="match status" value="1"/>
</dbReference>
<dbReference type="GO" id="GO:0005882">
    <property type="term" value="C:intermediate filament"/>
    <property type="evidence" value="ECO:0007669"/>
    <property type="project" value="UniProtKB-UniRule"/>
</dbReference>
<feature type="domain" description="IF rod" evidence="8">
    <location>
        <begin position="97"/>
        <end position="450"/>
    </location>
</feature>
<organism evidence="9">
    <name type="scientific">Hirudo medicinalis</name>
    <name type="common">Medicinal leech</name>
    <dbReference type="NCBI Taxonomy" id="6421"/>
    <lineage>
        <taxon>Eukaryota</taxon>
        <taxon>Metazoa</taxon>
        <taxon>Spiralia</taxon>
        <taxon>Lophotrochozoa</taxon>
        <taxon>Annelida</taxon>
        <taxon>Clitellata</taxon>
        <taxon>Hirudinea</taxon>
        <taxon>Hirudinida</taxon>
        <taxon>Hirudiniformes</taxon>
        <taxon>Hirudinidae</taxon>
        <taxon>Hirudo</taxon>
    </lineage>
</organism>
<dbReference type="PANTHER" id="PTHR45721:SF12">
    <property type="entry name" value="INTERMEDIATE FILAMENT PROTEIN IFA-1"/>
    <property type="match status" value="1"/>
</dbReference>
<dbReference type="InterPro" id="IPR016451">
    <property type="entry name" value="Intermed_filament_ifa/ifb"/>
</dbReference>
<dbReference type="PIRSF" id="PIRSF005546">
    <property type="entry name" value="Intermed_filamnt_Ifb-2"/>
    <property type="match status" value="1"/>
</dbReference>
<dbReference type="PROSITE" id="PS51841">
    <property type="entry name" value="LTD"/>
    <property type="match status" value="1"/>
</dbReference>
<dbReference type="GO" id="GO:0006998">
    <property type="term" value="P:nuclear envelope organization"/>
    <property type="evidence" value="ECO:0007669"/>
    <property type="project" value="TreeGrafter"/>
</dbReference>
<dbReference type="GO" id="GO:0007097">
    <property type="term" value="P:nuclear migration"/>
    <property type="evidence" value="ECO:0007669"/>
    <property type="project" value="TreeGrafter"/>
</dbReference>
<evidence type="ECO:0000256" key="3">
    <source>
        <dbReference type="PIRNR" id="PIRNR005546"/>
    </source>
</evidence>
<dbReference type="PROSITE" id="PS51842">
    <property type="entry name" value="IF_ROD_2"/>
    <property type="match status" value="1"/>
</dbReference>
<comment type="similarity">
    <text evidence="3 4">Belongs to the intermediate filament family.</text>
</comment>